<evidence type="ECO:0008006" key="4">
    <source>
        <dbReference type="Google" id="ProtNLM"/>
    </source>
</evidence>
<dbReference type="InterPro" id="IPR003789">
    <property type="entry name" value="Asn/Gln_tRNA_amidoTrase-B-like"/>
</dbReference>
<dbReference type="Gene3D" id="1.10.10.410">
    <property type="match status" value="1"/>
</dbReference>
<name>E0U5Z0_GLOV7</name>
<dbReference type="EMBL" id="CP002198">
    <property type="protein sequence ID" value="ADN17099.1"/>
    <property type="molecule type" value="Genomic_DNA"/>
</dbReference>
<dbReference type="HOGENOM" id="CLU_870738_0_0_3"/>
<keyword evidence="3" id="KW-1185">Reference proteome</keyword>
<dbReference type="Proteomes" id="UP000008206">
    <property type="component" value="Chromosome"/>
</dbReference>
<dbReference type="PANTHER" id="PTHR28055">
    <property type="entry name" value="ALTERED INHERITANCE OF MITOCHONDRIA PROTEIN 41, MITOCHONDRIAL"/>
    <property type="match status" value="1"/>
</dbReference>
<dbReference type="InterPro" id="IPR019004">
    <property type="entry name" value="YqeY/Aim41"/>
</dbReference>
<dbReference type="PANTHER" id="PTHR28055:SF1">
    <property type="entry name" value="ALTERED INHERITANCE OF MITOCHONDRIA PROTEIN 41, MITOCHONDRIAL"/>
    <property type="match status" value="1"/>
</dbReference>
<evidence type="ECO:0000256" key="1">
    <source>
        <dbReference type="SAM" id="MobiDB-lite"/>
    </source>
</evidence>
<dbReference type="KEGG" id="cyj:Cyan7822_5218"/>
<proteinExistence type="predicted"/>
<dbReference type="Gene3D" id="1.10.1510.10">
    <property type="entry name" value="Uncharacterised protein YqeY/AIM41 PF09424, N-terminal domain"/>
    <property type="match status" value="1"/>
</dbReference>
<dbReference type="STRING" id="497965.Cyan7822_5218"/>
<evidence type="ECO:0000313" key="3">
    <source>
        <dbReference type="Proteomes" id="UP000008206"/>
    </source>
</evidence>
<sequence>MTQLYPSSLNQSKFLKVLKKSLKKVVSLNGINSATKNGNKELEVFLAKIRENTFTSTAQAEKIGNSIGSRIVELSQQKGKKNLDQGVIRLLSEEKFISPQLFESPIDASAVPPIKPPTAAETFEVQQQEPSPAAESEASVTHEDTSVIEQEAATADTSAAVGSESQTPVGLKERLGEDIKTAMKAKDKIRLETVRSIKKALLEKEVALRPSGQETLTPEQEIELLAQQAKQRRDSIEQFKKGGREDLAEKEALELAIIETYLPAQLSEEKLKEIIDQIITEVGATSAKDMGRVMGVAVKQLKGQADGKQIQAIVKEKLT</sequence>
<reference evidence="3" key="1">
    <citation type="journal article" date="2011" name="MBio">
        <title>Novel metabolic attributes of the genus Cyanothece, comprising a group of unicellular nitrogen-fixing Cyanobacteria.</title>
        <authorList>
            <person name="Bandyopadhyay A."/>
            <person name="Elvitigala T."/>
            <person name="Welsh E."/>
            <person name="Stockel J."/>
            <person name="Liberton M."/>
            <person name="Min H."/>
            <person name="Sherman L.A."/>
            <person name="Pakrasi H.B."/>
        </authorList>
    </citation>
    <scope>NUCLEOTIDE SEQUENCE [LARGE SCALE GENOMIC DNA]</scope>
    <source>
        <strain evidence="3">PCC 7822</strain>
    </source>
</reference>
<dbReference type="SUPFAM" id="SSF89095">
    <property type="entry name" value="GatB/YqeY motif"/>
    <property type="match status" value="1"/>
</dbReference>
<dbReference type="RefSeq" id="WP_013325137.1">
    <property type="nucleotide sequence ID" value="NC_014501.1"/>
</dbReference>
<accession>E0U5Z0</accession>
<gene>
    <name evidence="2" type="ordered locus">Cyan7822_5218</name>
</gene>
<dbReference type="AlphaFoldDB" id="E0U5Z0"/>
<evidence type="ECO:0000313" key="2">
    <source>
        <dbReference type="EMBL" id="ADN17099.1"/>
    </source>
</evidence>
<dbReference type="OrthoDB" id="9794041at2"/>
<dbReference type="Pfam" id="PF09424">
    <property type="entry name" value="YqeY"/>
    <property type="match status" value="1"/>
</dbReference>
<feature type="region of interest" description="Disordered" evidence="1">
    <location>
        <begin position="121"/>
        <end position="145"/>
    </location>
</feature>
<protein>
    <recommendedName>
        <fullName evidence="4">GatB/YqeY domain protein</fullName>
    </recommendedName>
</protein>
<dbReference type="GO" id="GO:0016884">
    <property type="term" value="F:carbon-nitrogen ligase activity, with glutamine as amido-N-donor"/>
    <property type="evidence" value="ECO:0007669"/>
    <property type="project" value="InterPro"/>
</dbReference>
<dbReference type="InterPro" id="IPR023168">
    <property type="entry name" value="GatB_Yqey_C_2"/>
</dbReference>
<dbReference type="InterPro" id="IPR042184">
    <property type="entry name" value="YqeY/Aim41_N"/>
</dbReference>
<organism evidence="2 3">
    <name type="scientific">Gloeothece verrucosa (strain PCC 7822)</name>
    <name type="common">Cyanothece sp. (strain PCC 7822)</name>
    <dbReference type="NCBI Taxonomy" id="497965"/>
    <lineage>
        <taxon>Bacteria</taxon>
        <taxon>Bacillati</taxon>
        <taxon>Cyanobacteriota</taxon>
        <taxon>Cyanophyceae</taxon>
        <taxon>Oscillatoriophycideae</taxon>
        <taxon>Chroococcales</taxon>
        <taxon>Aphanothecaceae</taxon>
        <taxon>Gloeothece</taxon>
        <taxon>Gloeothece verrucosa</taxon>
    </lineage>
</organism>
<dbReference type="eggNOG" id="COG1610">
    <property type="taxonomic scope" value="Bacteria"/>
</dbReference>